<dbReference type="GO" id="GO:0000228">
    <property type="term" value="C:nuclear chromosome"/>
    <property type="evidence" value="ECO:0007669"/>
    <property type="project" value="InterPro"/>
</dbReference>
<dbReference type="OMA" id="VECTFRY"/>
<evidence type="ECO:0000313" key="7">
    <source>
        <dbReference type="Proteomes" id="UP000037069"/>
    </source>
</evidence>
<feature type="non-terminal residue" evidence="6">
    <location>
        <position position="1"/>
    </location>
</feature>
<dbReference type="STRING" id="7375.A0A0L0BSJ5"/>
<dbReference type="AlphaFoldDB" id="A0A0L0BSJ5"/>
<reference evidence="6 7" key="1">
    <citation type="journal article" date="2015" name="Nat. Commun.">
        <title>Lucilia cuprina genome unlocks parasitic fly biology to underpin future interventions.</title>
        <authorList>
            <person name="Anstead C.A."/>
            <person name="Korhonen P.K."/>
            <person name="Young N.D."/>
            <person name="Hall R.S."/>
            <person name="Jex A.R."/>
            <person name="Murali S.C."/>
            <person name="Hughes D.S."/>
            <person name="Lee S.F."/>
            <person name="Perry T."/>
            <person name="Stroehlein A.J."/>
            <person name="Ansell B.R."/>
            <person name="Breugelmans B."/>
            <person name="Hofmann A."/>
            <person name="Qu J."/>
            <person name="Dugan S."/>
            <person name="Lee S.L."/>
            <person name="Chao H."/>
            <person name="Dinh H."/>
            <person name="Han Y."/>
            <person name="Doddapaneni H.V."/>
            <person name="Worley K.C."/>
            <person name="Muzny D.M."/>
            <person name="Ioannidis P."/>
            <person name="Waterhouse R.M."/>
            <person name="Zdobnov E.M."/>
            <person name="James P.J."/>
            <person name="Bagnall N.H."/>
            <person name="Kotze A.C."/>
            <person name="Gibbs R.A."/>
            <person name="Richards S."/>
            <person name="Batterham P."/>
            <person name="Gasser R.B."/>
        </authorList>
    </citation>
    <scope>NUCLEOTIDE SEQUENCE [LARGE SCALE GENOMIC DNA]</scope>
    <source>
        <strain evidence="6 7">LS</strain>
        <tissue evidence="6">Full body</tissue>
    </source>
</reference>
<protein>
    <submittedName>
        <fullName evidence="6">Uncharacterized protein</fullName>
    </submittedName>
</protein>
<proteinExistence type="inferred from homology"/>
<dbReference type="EMBL" id="JRES01001426">
    <property type="protein sequence ID" value="KNC22986.1"/>
    <property type="molecule type" value="Genomic_DNA"/>
</dbReference>
<comment type="caution">
    <text evidence="6">The sequence shown here is derived from an EMBL/GenBank/DDBJ whole genome shotgun (WGS) entry which is preliminary data.</text>
</comment>
<comment type="subcellular location">
    <subcellularLocation>
        <location evidence="1">Nucleus</location>
    </subcellularLocation>
</comment>
<evidence type="ECO:0000256" key="3">
    <source>
        <dbReference type="ARBA" id="ARBA00023015"/>
    </source>
</evidence>
<evidence type="ECO:0000256" key="5">
    <source>
        <dbReference type="ARBA" id="ARBA00023242"/>
    </source>
</evidence>
<feature type="non-terminal residue" evidence="6">
    <location>
        <position position="263"/>
    </location>
</feature>
<keyword evidence="4" id="KW-0804">Transcription</keyword>
<sequence>LTISLKSSGLFLGANLTVGFESILDEIAEQEEQLVPIRLSFDVENFKVTDFFLWNVKDPSLTPEQFAIMTCQELELPVGYTSNIVNAIKAQLHDFAELSSIKIPEEAGLRVVMNLSINLDKELFEDKFEWDLSSNSLSPAEFAEITVADLGLSREFLPAITHAIYEQILRMKRAIFVEGTLITLENDIANYGRPKDSGLRKIDDESVEYWSPTTETLSQADMERREMERDRMIRRMKRDAARSMGEIDLGSMLSRKRRRQSEF</sequence>
<dbReference type="Proteomes" id="UP000037069">
    <property type="component" value="Unassembled WGS sequence"/>
</dbReference>
<dbReference type="InterPro" id="IPR006939">
    <property type="entry name" value="SNF5"/>
</dbReference>
<comment type="similarity">
    <text evidence="2">Belongs to the SNF5 family.</text>
</comment>
<keyword evidence="7" id="KW-1185">Reference proteome</keyword>
<dbReference type="Pfam" id="PF04855">
    <property type="entry name" value="SNF5"/>
    <property type="match status" value="1"/>
</dbReference>
<organism evidence="6 7">
    <name type="scientific">Lucilia cuprina</name>
    <name type="common">Green bottle fly</name>
    <name type="synonym">Australian sheep blowfly</name>
    <dbReference type="NCBI Taxonomy" id="7375"/>
    <lineage>
        <taxon>Eukaryota</taxon>
        <taxon>Metazoa</taxon>
        <taxon>Ecdysozoa</taxon>
        <taxon>Arthropoda</taxon>
        <taxon>Hexapoda</taxon>
        <taxon>Insecta</taxon>
        <taxon>Pterygota</taxon>
        <taxon>Neoptera</taxon>
        <taxon>Endopterygota</taxon>
        <taxon>Diptera</taxon>
        <taxon>Brachycera</taxon>
        <taxon>Muscomorpha</taxon>
        <taxon>Oestroidea</taxon>
        <taxon>Calliphoridae</taxon>
        <taxon>Luciliinae</taxon>
        <taxon>Lucilia</taxon>
    </lineage>
</organism>
<evidence type="ECO:0000256" key="1">
    <source>
        <dbReference type="ARBA" id="ARBA00004123"/>
    </source>
</evidence>
<keyword evidence="5" id="KW-0539">Nucleus</keyword>
<dbReference type="OrthoDB" id="515064at2759"/>
<dbReference type="GO" id="GO:0006338">
    <property type="term" value="P:chromatin remodeling"/>
    <property type="evidence" value="ECO:0007669"/>
    <property type="project" value="InterPro"/>
</dbReference>
<dbReference type="PANTHER" id="PTHR10019">
    <property type="entry name" value="SNF5"/>
    <property type="match status" value="1"/>
</dbReference>
<evidence type="ECO:0000256" key="2">
    <source>
        <dbReference type="ARBA" id="ARBA00010239"/>
    </source>
</evidence>
<accession>A0A0L0BSJ5</accession>
<keyword evidence="3" id="KW-0805">Transcription regulation</keyword>
<evidence type="ECO:0000256" key="4">
    <source>
        <dbReference type="ARBA" id="ARBA00023163"/>
    </source>
</evidence>
<gene>
    <name evidence="6" type="ORF">FF38_03818</name>
</gene>
<evidence type="ECO:0000313" key="6">
    <source>
        <dbReference type="EMBL" id="KNC22986.1"/>
    </source>
</evidence>
<name>A0A0L0BSJ5_LUCCU</name>